<feature type="binding site" evidence="7">
    <location>
        <position position="73"/>
    </location>
    <ligand>
        <name>substrate</name>
    </ligand>
</feature>
<dbReference type="RefSeq" id="WP_096602203.1">
    <property type="nucleotide sequence ID" value="NZ_OBEN01000005.1"/>
</dbReference>
<dbReference type="OrthoDB" id="9806656at2"/>
<dbReference type="InterPro" id="IPR006361">
    <property type="entry name" value="Uroporphyrinogen_deCO2ase_HemE"/>
</dbReference>
<feature type="domain" description="Uroporphyrinogen decarboxylase (URO-D)" evidence="10">
    <location>
        <begin position="18"/>
        <end position="27"/>
    </location>
</feature>
<feature type="binding site" evidence="7">
    <location>
        <position position="198"/>
    </location>
    <ligand>
        <name>substrate</name>
    </ligand>
</feature>
<comment type="subunit">
    <text evidence="7">Homodimer.</text>
</comment>
<accession>A0A285P3M8</accession>
<evidence type="ECO:0000256" key="7">
    <source>
        <dbReference type="HAMAP-Rule" id="MF_00218"/>
    </source>
</evidence>
<comment type="subcellular location">
    <subcellularLocation>
        <location evidence="7">Cytoplasm</location>
    </subcellularLocation>
</comment>
<dbReference type="GO" id="GO:0005829">
    <property type="term" value="C:cytosol"/>
    <property type="evidence" value="ECO:0007669"/>
    <property type="project" value="TreeGrafter"/>
</dbReference>
<name>A0A285P3M8_9AQUI</name>
<comment type="function">
    <text evidence="7">Catalyzes the decarboxylation of four acetate groups of uroporphyrinogen-III to yield coproporphyrinogen-III.</text>
</comment>
<feature type="site" description="Transition state stabilizer" evidence="7">
    <location>
        <position position="73"/>
    </location>
</feature>
<keyword evidence="13" id="KW-1185">Reference proteome</keyword>
<evidence type="ECO:0000256" key="4">
    <source>
        <dbReference type="ARBA" id="ARBA00022793"/>
    </source>
</evidence>
<dbReference type="PROSITE" id="PS00907">
    <property type="entry name" value="UROD_2"/>
    <property type="match status" value="1"/>
</dbReference>
<feature type="domain" description="Uroporphyrinogen decarboxylase (URO-D)" evidence="11">
    <location>
        <begin position="132"/>
        <end position="148"/>
    </location>
</feature>
<evidence type="ECO:0000256" key="2">
    <source>
        <dbReference type="ARBA" id="ARBA00009935"/>
    </source>
</evidence>
<comment type="pathway">
    <text evidence="1 7 8">Porphyrin-containing compound metabolism; protoporphyrin-IX biosynthesis; coproporphyrinogen-III from 5-aminolevulinate: step 4/4.</text>
</comment>
<sequence>MESLLLKSIKGEKIERFPVWLMRQAGRYMKEYRELRQKREDFLSFCKDVDLAIKVSLLPLELLEVDAVIIFSDILVPVELMGVRVEFKDGEGPSVVWDGVVESLKKLSFNSADFVNEIIMGVKKAQKEVPVIGFCGAPFTLLSYMVEGGGSKDLRKTKLYMWKEEGYNSLMTLLVENLVEYLRGQVLAGADVVQVFDTWAMHLSYEDYKDYAETYLKPFFERIKRELNVPLIYFYRGSSSFLEVLKDFAVDVISVDWTVDMIGSMRSINKAFQGNLDPHLLYADEGLISQKVLEFLRCIPRKTKYIFNLGHGIAPDMDFHKVKFLVNLVKSYRV</sequence>
<proteinExistence type="inferred from homology"/>
<evidence type="ECO:0000313" key="13">
    <source>
        <dbReference type="Proteomes" id="UP000218627"/>
    </source>
</evidence>
<dbReference type="NCBIfam" id="TIGR01464">
    <property type="entry name" value="hemE"/>
    <property type="match status" value="1"/>
</dbReference>
<dbReference type="EMBL" id="OBEN01000005">
    <property type="protein sequence ID" value="SNZ14471.1"/>
    <property type="molecule type" value="Genomic_DNA"/>
</dbReference>
<organism evidence="12 13">
    <name type="scientific">Hydrogenobacter hydrogenophilus</name>
    <dbReference type="NCBI Taxonomy" id="35835"/>
    <lineage>
        <taxon>Bacteria</taxon>
        <taxon>Pseudomonadati</taxon>
        <taxon>Aquificota</taxon>
        <taxon>Aquificia</taxon>
        <taxon>Aquificales</taxon>
        <taxon>Aquificaceae</taxon>
        <taxon>Hydrogenobacter</taxon>
    </lineage>
</organism>
<dbReference type="HAMAP" id="MF_00218">
    <property type="entry name" value="URO_D"/>
    <property type="match status" value="1"/>
</dbReference>
<comment type="catalytic activity">
    <reaction evidence="7 8">
        <text>uroporphyrinogen III + 4 H(+) = coproporphyrinogen III + 4 CO2</text>
        <dbReference type="Rhea" id="RHEA:19865"/>
        <dbReference type="ChEBI" id="CHEBI:15378"/>
        <dbReference type="ChEBI" id="CHEBI:16526"/>
        <dbReference type="ChEBI" id="CHEBI:57308"/>
        <dbReference type="ChEBI" id="CHEBI:57309"/>
        <dbReference type="EC" id="4.1.1.37"/>
    </reaction>
</comment>
<feature type="binding site" evidence="7">
    <location>
        <position position="144"/>
    </location>
    <ligand>
        <name>substrate</name>
    </ligand>
</feature>
<dbReference type="SUPFAM" id="SSF51726">
    <property type="entry name" value="UROD/MetE-like"/>
    <property type="match status" value="1"/>
</dbReference>
<gene>
    <name evidence="7" type="primary">hemE</name>
    <name evidence="12" type="ORF">SAMN06265353_1112</name>
</gene>
<dbReference type="PROSITE" id="PS00906">
    <property type="entry name" value="UROD_1"/>
    <property type="match status" value="1"/>
</dbReference>
<comment type="similarity">
    <text evidence="2 7 9">Belongs to the uroporphyrinogen decarboxylase family.</text>
</comment>
<dbReference type="GO" id="GO:0004853">
    <property type="term" value="F:uroporphyrinogen decarboxylase activity"/>
    <property type="evidence" value="ECO:0007669"/>
    <property type="project" value="UniProtKB-UniRule"/>
</dbReference>
<dbReference type="UniPathway" id="UPA00251">
    <property type="reaction ID" value="UER00321"/>
</dbReference>
<dbReference type="PANTHER" id="PTHR21091">
    <property type="entry name" value="METHYLTETRAHYDROFOLATE:HOMOCYSTEINE METHYLTRANSFERASE RELATED"/>
    <property type="match status" value="1"/>
</dbReference>
<feature type="binding site" evidence="7">
    <location>
        <position position="311"/>
    </location>
    <ligand>
        <name>substrate</name>
    </ligand>
</feature>
<dbReference type="Pfam" id="PF01208">
    <property type="entry name" value="URO-D"/>
    <property type="match status" value="1"/>
</dbReference>
<evidence type="ECO:0000313" key="12">
    <source>
        <dbReference type="EMBL" id="SNZ14471.1"/>
    </source>
</evidence>
<reference evidence="13" key="1">
    <citation type="submission" date="2017-09" db="EMBL/GenBank/DDBJ databases">
        <authorList>
            <person name="Varghese N."/>
            <person name="Submissions S."/>
        </authorList>
    </citation>
    <scope>NUCLEOTIDE SEQUENCE [LARGE SCALE GENOMIC DNA]</scope>
    <source>
        <strain evidence="13">DSM 2913</strain>
    </source>
</reference>
<dbReference type="InterPro" id="IPR000257">
    <property type="entry name" value="Uroporphyrinogen_deCOase"/>
</dbReference>
<dbReference type="AlphaFoldDB" id="A0A285P3M8"/>
<keyword evidence="5 7" id="KW-0456">Lyase</keyword>
<dbReference type="CDD" id="cd00717">
    <property type="entry name" value="URO-D"/>
    <property type="match status" value="1"/>
</dbReference>
<dbReference type="GO" id="GO:0006782">
    <property type="term" value="P:protoporphyrinogen IX biosynthetic process"/>
    <property type="evidence" value="ECO:0007669"/>
    <property type="project" value="UniProtKB-UniRule"/>
</dbReference>
<protein>
    <recommendedName>
        <fullName evidence="3 7">Uroporphyrinogen decarboxylase</fullName>
        <shortName evidence="7">UPD</shortName>
        <shortName evidence="7">URO-D</shortName>
        <ecNumber evidence="3 7">4.1.1.37</ecNumber>
    </recommendedName>
</protein>
<dbReference type="EC" id="4.1.1.37" evidence="3 7"/>
<evidence type="ECO:0000256" key="9">
    <source>
        <dbReference type="RuleBase" id="RU004169"/>
    </source>
</evidence>
<evidence type="ECO:0000256" key="6">
    <source>
        <dbReference type="ARBA" id="ARBA00023244"/>
    </source>
</evidence>
<comment type="caution">
    <text evidence="7">Lacks conserved residue(s) required for the propagation of feature annotation.</text>
</comment>
<evidence type="ECO:0000259" key="10">
    <source>
        <dbReference type="PROSITE" id="PS00906"/>
    </source>
</evidence>
<evidence type="ECO:0000256" key="5">
    <source>
        <dbReference type="ARBA" id="ARBA00023239"/>
    </source>
</evidence>
<keyword evidence="4 7" id="KW-0210">Decarboxylase</keyword>
<dbReference type="PANTHER" id="PTHR21091:SF169">
    <property type="entry name" value="UROPORPHYRINOGEN DECARBOXYLASE"/>
    <property type="match status" value="1"/>
</dbReference>
<keyword evidence="6 7" id="KW-0627">Porphyrin biosynthesis</keyword>
<evidence type="ECO:0000256" key="3">
    <source>
        <dbReference type="ARBA" id="ARBA00012288"/>
    </source>
</evidence>
<keyword evidence="7" id="KW-0963">Cytoplasm</keyword>
<evidence type="ECO:0000256" key="1">
    <source>
        <dbReference type="ARBA" id="ARBA00004804"/>
    </source>
</evidence>
<dbReference type="Gene3D" id="3.20.20.210">
    <property type="match status" value="1"/>
</dbReference>
<evidence type="ECO:0000256" key="8">
    <source>
        <dbReference type="RuleBase" id="RU000554"/>
    </source>
</evidence>
<dbReference type="Proteomes" id="UP000218627">
    <property type="component" value="Unassembled WGS sequence"/>
</dbReference>
<evidence type="ECO:0000259" key="11">
    <source>
        <dbReference type="PROSITE" id="PS00907"/>
    </source>
</evidence>
<feature type="binding site" evidence="7">
    <location>
        <begin position="23"/>
        <end position="27"/>
    </location>
    <ligand>
        <name>substrate</name>
    </ligand>
</feature>
<dbReference type="InterPro" id="IPR038071">
    <property type="entry name" value="UROD/MetE-like_sf"/>
</dbReference>